<dbReference type="GO" id="GO:0051301">
    <property type="term" value="P:cell division"/>
    <property type="evidence" value="ECO:0007669"/>
    <property type="project" value="UniProtKB-KW"/>
</dbReference>
<accession>A0A2M7B9K9</accession>
<feature type="binding site" evidence="12">
    <location>
        <position position="336"/>
    </location>
    <ligand>
        <name>UDP-N-acetyl-alpha-D-glucosamine</name>
        <dbReference type="ChEBI" id="CHEBI:57705"/>
    </ligand>
</feature>
<keyword evidence="4 12" id="KW-0132">Cell division</keyword>
<dbReference type="GO" id="GO:0005737">
    <property type="term" value="C:cytoplasm"/>
    <property type="evidence" value="ECO:0007669"/>
    <property type="project" value="UniProtKB-SubCell"/>
</dbReference>
<evidence type="ECO:0000256" key="2">
    <source>
        <dbReference type="ARBA" id="ARBA00004752"/>
    </source>
</evidence>
<keyword evidence="3 12" id="KW-0963">Cytoplasm</keyword>
<dbReference type="GO" id="GO:0008360">
    <property type="term" value="P:regulation of cell shape"/>
    <property type="evidence" value="ECO:0007669"/>
    <property type="project" value="UniProtKB-KW"/>
</dbReference>
<dbReference type="InterPro" id="IPR005750">
    <property type="entry name" value="UDP_GlcNAc_COvinyl_MurA"/>
</dbReference>
<keyword evidence="7 12" id="KW-0573">Peptidoglycan synthesis</keyword>
<dbReference type="PANTHER" id="PTHR43783">
    <property type="entry name" value="UDP-N-ACETYLGLUCOSAMINE 1-CARBOXYVINYLTRANSFERASE"/>
    <property type="match status" value="1"/>
</dbReference>
<feature type="modified residue" description="2-(S-cysteinyl)pyruvic acid O-phosphothioketal" evidence="12">
    <location>
        <position position="124"/>
    </location>
</feature>
<dbReference type="CDD" id="cd01555">
    <property type="entry name" value="UdpNAET"/>
    <property type="match status" value="1"/>
</dbReference>
<dbReference type="PANTHER" id="PTHR43783:SF1">
    <property type="entry name" value="UDP-N-ACETYLGLUCOSAMINE 1-CARBOXYVINYLTRANSFERASE"/>
    <property type="match status" value="1"/>
</dbReference>
<dbReference type="HAMAP" id="MF_00111">
    <property type="entry name" value="MurA"/>
    <property type="match status" value="1"/>
</dbReference>
<sequence>MKVENEKFIIQGLGGQRAFEGKIPVRGAKNAVLKTFAASLLFGNEIRVDNVPFIQDIANMNELLRHLGVGVERIEEKSFVLNSPDAIGTDLCGDIAKSFRSSIVLTGPILAREGKVIFPHPGGCVIGERPIDIFLESFKKMGADIDMHDRQYVISADKLAGAEIVFKIPSVTATETLMMTATLVPGKTILHNVACEPEIVALADFLNTGGADISGAGSHTIVIKGRDSLLKSKEPYQTPPDRIEAGSFAILAAVCGKDIEITDCKPDHLRVFLRTFDNAGVNFETTENSIRIKMSPQLNAINVKTHEYPGIPTDLQSPLAVFLTQASGRSLIFETVFESRLDYLSELSRMGADVMICDPHRAFITGVTPLRGREIESPDLRAGLAFIIAALVAKGESIVHNIHNIDRGYENIEERLQMVGADIKRI</sequence>
<feature type="binding site" evidence="12">
    <location>
        <position position="314"/>
    </location>
    <ligand>
        <name>UDP-N-acetyl-alpha-D-glucosamine</name>
        <dbReference type="ChEBI" id="CHEBI:57705"/>
    </ligand>
</feature>
<dbReference type="GO" id="GO:0008760">
    <property type="term" value="F:UDP-N-acetylglucosamine 1-carboxyvinyltransferase activity"/>
    <property type="evidence" value="ECO:0007669"/>
    <property type="project" value="UniProtKB-UniRule"/>
</dbReference>
<dbReference type="InterPro" id="IPR001986">
    <property type="entry name" value="Enolpyruvate_Tfrase_dom"/>
</dbReference>
<comment type="subcellular location">
    <subcellularLocation>
        <location evidence="1 12">Cytoplasm</location>
    </subcellularLocation>
</comment>
<reference evidence="15" key="1">
    <citation type="submission" date="2017-09" db="EMBL/GenBank/DDBJ databases">
        <title>Depth-based differentiation of microbial function through sediment-hosted aquifers and enrichment of novel symbionts in the deep terrestrial subsurface.</title>
        <authorList>
            <person name="Probst A.J."/>
            <person name="Ladd B."/>
            <person name="Jarett J.K."/>
            <person name="Geller-Mcgrath D.E."/>
            <person name="Sieber C.M.K."/>
            <person name="Emerson J.B."/>
            <person name="Anantharaman K."/>
            <person name="Thomas B.C."/>
            <person name="Malmstrom R."/>
            <person name="Stieglmeier M."/>
            <person name="Klingl A."/>
            <person name="Woyke T."/>
            <person name="Ryan C.M."/>
            <person name="Banfield J.F."/>
        </authorList>
    </citation>
    <scope>NUCLEOTIDE SEQUENCE [LARGE SCALE GENOMIC DNA]</scope>
</reference>
<name>A0A2M7B9K9_9BACT</name>
<keyword evidence="12" id="KW-0670">Pyruvate</keyword>
<proteinExistence type="inferred from homology"/>
<feature type="binding site" evidence="12">
    <location>
        <position position="100"/>
    </location>
    <ligand>
        <name>UDP-N-acetyl-alpha-D-glucosamine</name>
        <dbReference type="ChEBI" id="CHEBI:57705"/>
    </ligand>
</feature>
<dbReference type="UniPathway" id="UPA00219"/>
<comment type="caution">
    <text evidence="14">The sequence shown here is derived from an EMBL/GenBank/DDBJ whole genome shotgun (WGS) entry which is preliminary data.</text>
</comment>
<dbReference type="NCBIfam" id="TIGR01072">
    <property type="entry name" value="murA"/>
    <property type="match status" value="1"/>
</dbReference>
<evidence type="ECO:0000256" key="11">
    <source>
        <dbReference type="ARBA" id="ARBA00047527"/>
    </source>
</evidence>
<feature type="active site" description="Proton donor" evidence="12">
    <location>
        <position position="124"/>
    </location>
</feature>
<evidence type="ECO:0000256" key="6">
    <source>
        <dbReference type="ARBA" id="ARBA00022960"/>
    </source>
</evidence>
<dbReference type="AlphaFoldDB" id="A0A2M7B9K9"/>
<dbReference type="SUPFAM" id="SSF55205">
    <property type="entry name" value="EPT/RTPC-like"/>
    <property type="match status" value="1"/>
</dbReference>
<evidence type="ECO:0000256" key="4">
    <source>
        <dbReference type="ARBA" id="ARBA00022618"/>
    </source>
</evidence>
<evidence type="ECO:0000256" key="3">
    <source>
        <dbReference type="ARBA" id="ARBA00022490"/>
    </source>
</evidence>
<organism evidence="14 15">
    <name type="scientific">Candidatus Tagabacteria bacterium CG03_land_8_20_14_0_80_41_22</name>
    <dbReference type="NCBI Taxonomy" id="1975020"/>
    <lineage>
        <taxon>Bacteria</taxon>
        <taxon>Candidatus Tagaibacteriota</taxon>
    </lineage>
</organism>
<evidence type="ECO:0000313" key="14">
    <source>
        <dbReference type="EMBL" id="PIU99807.1"/>
    </source>
</evidence>
<evidence type="ECO:0000256" key="5">
    <source>
        <dbReference type="ARBA" id="ARBA00022679"/>
    </source>
</evidence>
<evidence type="ECO:0000256" key="8">
    <source>
        <dbReference type="ARBA" id="ARBA00023306"/>
    </source>
</evidence>
<dbReference type="EMBL" id="PEVG01000002">
    <property type="protein sequence ID" value="PIU99807.1"/>
    <property type="molecule type" value="Genomic_DNA"/>
</dbReference>
<dbReference type="GO" id="GO:0019277">
    <property type="term" value="P:UDP-N-acetylgalactosamine biosynthetic process"/>
    <property type="evidence" value="ECO:0007669"/>
    <property type="project" value="InterPro"/>
</dbReference>
<keyword evidence="6 12" id="KW-0133">Cell shape</keyword>
<comment type="catalytic activity">
    <reaction evidence="11 12">
        <text>phosphoenolpyruvate + UDP-N-acetyl-alpha-D-glucosamine = UDP-N-acetyl-3-O-(1-carboxyvinyl)-alpha-D-glucosamine + phosphate</text>
        <dbReference type="Rhea" id="RHEA:18681"/>
        <dbReference type="ChEBI" id="CHEBI:43474"/>
        <dbReference type="ChEBI" id="CHEBI:57705"/>
        <dbReference type="ChEBI" id="CHEBI:58702"/>
        <dbReference type="ChEBI" id="CHEBI:68483"/>
        <dbReference type="EC" id="2.5.1.7"/>
    </reaction>
</comment>
<dbReference type="GO" id="GO:0009252">
    <property type="term" value="P:peptidoglycan biosynthetic process"/>
    <property type="evidence" value="ECO:0007669"/>
    <property type="project" value="UniProtKB-UniRule"/>
</dbReference>
<dbReference type="Pfam" id="PF00275">
    <property type="entry name" value="EPSP_synthase"/>
    <property type="match status" value="1"/>
</dbReference>
<evidence type="ECO:0000259" key="13">
    <source>
        <dbReference type="Pfam" id="PF00275"/>
    </source>
</evidence>
<evidence type="ECO:0000313" key="15">
    <source>
        <dbReference type="Proteomes" id="UP000228561"/>
    </source>
</evidence>
<evidence type="ECO:0000256" key="10">
    <source>
        <dbReference type="ARBA" id="ARBA00038367"/>
    </source>
</evidence>
<comment type="function">
    <text evidence="12">Cell wall formation. Adds enolpyruvyl to UDP-N-acetylglucosamine.</text>
</comment>
<evidence type="ECO:0000256" key="9">
    <source>
        <dbReference type="ARBA" id="ARBA00023316"/>
    </source>
</evidence>
<dbReference type="NCBIfam" id="NF006873">
    <property type="entry name" value="PRK09369.1"/>
    <property type="match status" value="1"/>
</dbReference>
<keyword evidence="5 12" id="KW-0808">Transferase</keyword>
<feature type="domain" description="Enolpyruvate transferase" evidence="13">
    <location>
        <begin position="16"/>
        <end position="416"/>
    </location>
</feature>
<dbReference type="InterPro" id="IPR013792">
    <property type="entry name" value="RNA3'P_cycl/enolpyr_Trfase_a/b"/>
</dbReference>
<dbReference type="Gene3D" id="3.65.10.10">
    <property type="entry name" value="Enolpyruvate transferase domain"/>
    <property type="match status" value="2"/>
</dbReference>
<evidence type="ECO:0000256" key="12">
    <source>
        <dbReference type="HAMAP-Rule" id="MF_00111"/>
    </source>
</evidence>
<feature type="binding site" evidence="12">
    <location>
        <begin position="29"/>
        <end position="30"/>
    </location>
    <ligand>
        <name>phosphoenolpyruvate</name>
        <dbReference type="ChEBI" id="CHEBI:58702"/>
    </ligand>
</feature>
<evidence type="ECO:0000256" key="1">
    <source>
        <dbReference type="ARBA" id="ARBA00004496"/>
    </source>
</evidence>
<comment type="caution">
    <text evidence="12">Lacks conserved residue(s) required for the propagation of feature annotation.</text>
</comment>
<dbReference type="EC" id="2.5.1.7" evidence="12"/>
<dbReference type="InterPro" id="IPR036968">
    <property type="entry name" value="Enolpyruvate_Tfrase_sf"/>
</dbReference>
<evidence type="ECO:0000256" key="7">
    <source>
        <dbReference type="ARBA" id="ARBA00022984"/>
    </source>
</evidence>
<dbReference type="InterPro" id="IPR050068">
    <property type="entry name" value="MurA_subfamily"/>
</dbReference>
<comment type="similarity">
    <text evidence="10 12">Belongs to the EPSP synthase family. MurA subfamily.</text>
</comment>
<dbReference type="Proteomes" id="UP000228561">
    <property type="component" value="Unassembled WGS sequence"/>
</dbReference>
<dbReference type="GO" id="GO:0071555">
    <property type="term" value="P:cell wall organization"/>
    <property type="evidence" value="ECO:0007669"/>
    <property type="project" value="UniProtKB-KW"/>
</dbReference>
<comment type="pathway">
    <text evidence="2 12">Cell wall biogenesis; peptidoglycan biosynthesis.</text>
</comment>
<keyword evidence="8 12" id="KW-0131">Cell cycle</keyword>
<protein>
    <recommendedName>
        <fullName evidence="12">UDP-N-acetylglucosamine 1-carboxyvinyltransferase</fullName>
        <ecNumber evidence="12">2.5.1.7</ecNumber>
    </recommendedName>
    <alternativeName>
        <fullName evidence="12">Enoylpyruvate transferase</fullName>
    </alternativeName>
    <alternativeName>
        <fullName evidence="12">UDP-N-acetylglucosamine enolpyruvyl transferase</fullName>
        <shortName evidence="12">EPT</shortName>
    </alternativeName>
</protein>
<keyword evidence="9 12" id="KW-0961">Cell wall biogenesis/degradation</keyword>
<gene>
    <name evidence="12 14" type="primary">murA</name>
    <name evidence="14" type="ORF">COS58_00115</name>
</gene>